<evidence type="ECO:0000256" key="1">
    <source>
        <dbReference type="ARBA" id="ARBA00004370"/>
    </source>
</evidence>
<reference evidence="8" key="1">
    <citation type="journal article" date="2001" name="FEMS Microbiol. Lett.">
        <title>Novel domains of the prokaryotic two-component signal transduction systems.</title>
        <authorList>
            <person name="Galperin M.Y."/>
            <person name="Nikolskaya A.N."/>
            <person name="Koonin E.V."/>
        </authorList>
    </citation>
    <scope>NUCLEOTIDE SEQUENCE</scope>
</reference>
<dbReference type="CDD" id="cd01949">
    <property type="entry name" value="GGDEF"/>
    <property type="match status" value="1"/>
</dbReference>
<keyword evidence="2" id="KW-0812">Transmembrane</keyword>
<dbReference type="GO" id="GO:0052621">
    <property type="term" value="F:diguanylate cyclase activity"/>
    <property type="evidence" value="ECO:0007669"/>
    <property type="project" value="UniProtKB-EC"/>
</dbReference>
<dbReference type="PROSITE" id="PS50887">
    <property type="entry name" value="GGDEF"/>
    <property type="match status" value="1"/>
</dbReference>
<dbReference type="PROSITE" id="PS50839">
    <property type="entry name" value="CHASE"/>
    <property type="match status" value="1"/>
</dbReference>
<evidence type="ECO:0000259" key="6">
    <source>
        <dbReference type="PROSITE" id="PS50887"/>
    </source>
</evidence>
<dbReference type="EC" id="2.7.7.65" evidence="8"/>
<proteinExistence type="predicted"/>
<dbReference type="InterPro" id="IPR000160">
    <property type="entry name" value="GGDEF_dom"/>
</dbReference>
<dbReference type="Gene3D" id="3.30.70.270">
    <property type="match status" value="1"/>
</dbReference>
<evidence type="ECO:0000256" key="3">
    <source>
        <dbReference type="ARBA" id="ARBA00022989"/>
    </source>
</evidence>
<evidence type="ECO:0000256" key="2">
    <source>
        <dbReference type="ARBA" id="ARBA00022692"/>
    </source>
</evidence>
<feature type="domain" description="CHASE" evidence="5">
    <location>
        <begin position="116"/>
        <end position="203"/>
    </location>
</feature>
<evidence type="ECO:0000313" key="7">
    <source>
        <dbReference type="Proteomes" id="UP000675920"/>
    </source>
</evidence>
<dbReference type="InterPro" id="IPR043128">
    <property type="entry name" value="Rev_trsase/Diguanyl_cyclase"/>
</dbReference>
<dbReference type="AlphaFoldDB" id="A0A8B6X8X2"/>
<dbReference type="InterPro" id="IPR042240">
    <property type="entry name" value="CHASE_sf"/>
</dbReference>
<reference evidence="8" key="6">
    <citation type="journal article" date="2004" name="Proc. Natl. Acad. Sci. U.S.A.">
        <title>Structural basis of activity and allosteric control of diguanylate cyclase.</title>
        <authorList>
            <person name="Chan C."/>
            <person name="Paul R."/>
            <person name="Samoray D."/>
            <person name="Amiot N.C."/>
            <person name="Giese B."/>
            <person name="Jenal U."/>
            <person name="Schirmer T."/>
        </authorList>
    </citation>
    <scope>NUCLEOTIDE SEQUENCE</scope>
</reference>
<dbReference type="Pfam" id="PF00990">
    <property type="entry name" value="GGDEF"/>
    <property type="match status" value="1"/>
</dbReference>
<reference evidence="8" key="9">
    <citation type="journal article" date="2011" name="J. Biol. Chem.">
        <title>The atypical two-component sensor kinase Lpl0330 from Legionella pneumophila controls the bifunctional diguanylate cyclase-phosphodiesterase Lpl0329 to modulate bis-(3'-5')-cyclic dimeric GMP synthesis.</title>
        <authorList>
            <person name="Levet-Paulo M."/>
            <person name="Lazzaroni J.C."/>
            <person name="Gilbert C."/>
            <person name="Atlan D."/>
            <person name="Doublet P."/>
            <person name="Vianney A."/>
        </authorList>
    </citation>
    <scope>NUCLEOTIDE SEQUENCE</scope>
</reference>
<dbReference type="SMART" id="SM00267">
    <property type="entry name" value="GGDEF"/>
    <property type="match status" value="1"/>
</dbReference>
<reference evidence="8" key="10">
    <citation type="submission" date="2025-08" db="UniProtKB">
        <authorList>
            <consortium name="RefSeq"/>
        </authorList>
    </citation>
    <scope>IDENTIFICATION</scope>
</reference>
<dbReference type="GO" id="GO:0007165">
    <property type="term" value="P:signal transduction"/>
    <property type="evidence" value="ECO:0007669"/>
    <property type="project" value="UniProtKB-ARBA"/>
</dbReference>
<protein>
    <submittedName>
        <fullName evidence="8">Diguanylate cyclase domain-containing protein</fullName>
        <ecNumber evidence="8">2.7.7.65</ecNumber>
    </submittedName>
</protein>
<keyword evidence="3" id="KW-1133">Transmembrane helix</keyword>
<dbReference type="OrthoDB" id="9812260at2"/>
<reference evidence="8" key="7">
    <citation type="journal article" date="2006" name="J. Biol. Chem.">
        <title>Allosteric control of cyclic di-GMP signaling.</title>
        <authorList>
            <person name="Christen B."/>
            <person name="Christen M."/>
            <person name="Paul R."/>
            <person name="Schmid F."/>
            <person name="Folcher M."/>
            <person name="Jenoe P."/>
            <person name="Meuwly M."/>
            <person name="Jenal U."/>
        </authorList>
    </citation>
    <scope>NUCLEOTIDE SEQUENCE</scope>
</reference>
<reference evidence="8" key="5">
    <citation type="journal article" date="2004" name="Genes Dev.">
        <title>Cell cycle-dependent dynamic localization of a bacterial response regulator with a novel di-guanylate cyclase output domain.</title>
        <authorList>
            <person name="Paul R."/>
            <person name="Weiser S."/>
            <person name="Amiot N.C."/>
            <person name="Chan C."/>
            <person name="Schirmer T."/>
            <person name="Giese B."/>
            <person name="Jenal U."/>
        </authorList>
    </citation>
    <scope>NUCLEOTIDE SEQUENCE</scope>
</reference>
<feature type="domain" description="GGDEF" evidence="6">
    <location>
        <begin position="332"/>
        <end position="467"/>
    </location>
</feature>
<keyword evidence="4" id="KW-0472">Membrane</keyword>
<evidence type="ECO:0000313" key="8">
    <source>
        <dbReference type="RefSeq" id="WP_051378119.1"/>
    </source>
</evidence>
<dbReference type="Gene3D" id="3.30.450.350">
    <property type="entry name" value="CHASE domain"/>
    <property type="match status" value="1"/>
</dbReference>
<dbReference type="SUPFAM" id="SSF55073">
    <property type="entry name" value="Nucleotide cyclase"/>
    <property type="match status" value="1"/>
</dbReference>
<dbReference type="GO" id="GO:0016020">
    <property type="term" value="C:membrane"/>
    <property type="evidence" value="ECO:0007669"/>
    <property type="project" value="UniProtKB-SubCell"/>
</dbReference>
<name>A0A8B6X8X2_9BURK</name>
<reference evidence="8" key="8">
    <citation type="journal article" date="2008" name="PLoS Biol.">
        <title>Phosphorylation-independent regulation of the diguanylate cyclase WspR.</title>
        <authorList>
            <person name="De N."/>
            <person name="Pirruccello M."/>
            <person name="Krasteva P.V."/>
            <person name="Bae N."/>
            <person name="Raghavan R.V."/>
            <person name="Sondermann H."/>
        </authorList>
    </citation>
    <scope>NUCLEOTIDE SEQUENCE</scope>
</reference>
<dbReference type="PANTHER" id="PTHR46663">
    <property type="entry name" value="DIGUANYLATE CYCLASE DGCT-RELATED"/>
    <property type="match status" value="1"/>
</dbReference>
<reference evidence="8" key="3">
    <citation type="journal article" date="2004" name="Curr. Opin. Microbiol.">
        <title>Cyclic di-guanosine-monophosphate comes of age: a novel secondary messenger involved in modulating cell surface structures in bacteria?</title>
        <authorList>
            <person name="Jenal U."/>
        </authorList>
    </citation>
    <scope>NUCLEOTIDE SEQUENCE</scope>
</reference>
<dbReference type="RefSeq" id="WP_051378119.1">
    <property type="nucleotide sequence ID" value="NZ_AXWS01000007.1"/>
</dbReference>
<dbReference type="InterPro" id="IPR052163">
    <property type="entry name" value="DGC-Regulatory_Protein"/>
</dbReference>
<comment type="subcellular location">
    <subcellularLocation>
        <location evidence="1">Membrane</location>
    </subcellularLocation>
</comment>
<dbReference type="NCBIfam" id="TIGR00254">
    <property type="entry name" value="GGDEF"/>
    <property type="match status" value="1"/>
</dbReference>
<dbReference type="InterPro" id="IPR006189">
    <property type="entry name" value="CHASE_dom"/>
</dbReference>
<sequence length="467" mass="49610">MNSIASRRDRLLRLAATPALVGLVATLLASALVLTVSHVVRDRLVVERRAEAQAALFRVRDQLDRQLHNVLAIPETLGAVVAVRGGIEETEFALVAQRLVASSPYIRNVALAPDNVIRQVYPLAGNETALGLSYLDKPEQRDAVLRAIQTRRTVVAGPLRLVQGGLGLVSRTPVFRAGGEAAAHAYWGVVSLAINADVLFSEVVARADTRYYDVALRGTDGTGASSKAFAGDDEVFGDEPVLVDYPLPGGGSWEIAARPTGGWASRTALPWQLVALAQGMALLVGVLTWRLAVGHRRVVALATIDRVTGLPNRRLFDDRLAQAVALARRRGHHGALLLIDLDGFKEVNDRLGHRAGDDLLRQVGRRLSLVGRPGDTVARFGGDEFALVLPEVDGPMAVAEAARAIIDAMAEPLPAGDESTAAVGASVGVALFPVGSESIAALFDRADRALYRAKAEGGMRSVLASDT</sequence>
<dbReference type="Proteomes" id="UP000675920">
    <property type="component" value="Unplaced"/>
</dbReference>
<dbReference type="PANTHER" id="PTHR46663:SF2">
    <property type="entry name" value="GGDEF DOMAIN-CONTAINING PROTEIN"/>
    <property type="match status" value="1"/>
</dbReference>
<dbReference type="Pfam" id="PF03924">
    <property type="entry name" value="CHASE"/>
    <property type="match status" value="1"/>
</dbReference>
<evidence type="ECO:0000259" key="5">
    <source>
        <dbReference type="PROSITE" id="PS50839"/>
    </source>
</evidence>
<reference evidence="8" key="4">
    <citation type="journal article" date="2004" name="Environ. Microbiol.">
        <title>Bacterial signal transduction network in a genomic perspective.</title>
        <authorList>
            <person name="Galperin M.Y."/>
        </authorList>
    </citation>
    <scope>NUCLEOTIDE SEQUENCE</scope>
</reference>
<dbReference type="SMART" id="SM01079">
    <property type="entry name" value="CHASE"/>
    <property type="match status" value="1"/>
</dbReference>
<organism evidence="7 8">
    <name type="scientific">Derxia gummosa DSM 723</name>
    <dbReference type="NCBI Taxonomy" id="1121388"/>
    <lineage>
        <taxon>Bacteria</taxon>
        <taxon>Pseudomonadati</taxon>
        <taxon>Pseudomonadota</taxon>
        <taxon>Betaproteobacteria</taxon>
        <taxon>Burkholderiales</taxon>
        <taxon>Alcaligenaceae</taxon>
        <taxon>Derxia</taxon>
    </lineage>
</organism>
<accession>A0A8B6X8X2</accession>
<keyword evidence="7" id="KW-1185">Reference proteome</keyword>
<reference evidence="8" key="2">
    <citation type="journal article" date="2001" name="Proteins">
        <title>GGDEF domain is homologous to adenylyl cyclase.</title>
        <authorList>
            <person name="Pei J."/>
            <person name="Grishin N.V."/>
        </authorList>
    </citation>
    <scope>NUCLEOTIDE SEQUENCE</scope>
</reference>
<dbReference type="InterPro" id="IPR029787">
    <property type="entry name" value="Nucleotide_cyclase"/>
</dbReference>
<evidence type="ECO:0000256" key="4">
    <source>
        <dbReference type="ARBA" id="ARBA00023136"/>
    </source>
</evidence>